<evidence type="ECO:0000256" key="3">
    <source>
        <dbReference type="ARBA" id="ARBA00023002"/>
    </source>
</evidence>
<evidence type="ECO:0000256" key="5">
    <source>
        <dbReference type="ARBA" id="ARBA00023014"/>
    </source>
</evidence>
<dbReference type="PANTHER" id="PTHR43498">
    <property type="entry name" value="FERREDOXIN:COB-COM HETERODISULFIDE REDUCTASE SUBUNIT A"/>
    <property type="match status" value="1"/>
</dbReference>
<name>A0AB35Y9V1_9FIRM</name>
<dbReference type="GO" id="GO:0046872">
    <property type="term" value="F:metal ion binding"/>
    <property type="evidence" value="ECO:0007669"/>
    <property type="project" value="UniProtKB-KW"/>
</dbReference>
<keyword evidence="4" id="KW-0408">Iron</keyword>
<evidence type="ECO:0000313" key="7">
    <source>
        <dbReference type="Proteomes" id="UP001373196"/>
    </source>
</evidence>
<dbReference type="Pfam" id="PF12831">
    <property type="entry name" value="FAD_oxidored"/>
    <property type="match status" value="1"/>
</dbReference>
<keyword evidence="3" id="KW-0560">Oxidoreductase</keyword>
<dbReference type="AlphaFoldDB" id="A0AB35Y9V1"/>
<sequence>MESIEYLGRQLPLLGHYDTVVVGGGAAGAAAGIRCAIDGQKVLLVEKGAFLGGTASRALVCPMMPTYVEHLEVLHRVEETLNRHGVTTRDGITTMIWFAPDQLSDAFEELYVSNGGRLLYDATLVDAVCEDKHIRYIVVMTVNGLQAIAAGNFVDATGDAVLTRMAGVPTSSGDENGDNQVSSLRFIMGGIDVEKYREYVLSLHDEFSPLKTGYFFESAMVAGRSFKLEPIFREGVAEGLLTEEDLRYYQCFSLPNKPGCMAFNCPHLPSLKQNTDALARSAAIAEGHEKIGRLVRFLQAKMPGFAHSYLLQTADMLGVRESWRLKGNYLLTEEDYTRQARFPDGLVKGDWYIDVHSNKKGLFHQNTYQHGDYYEIPYRSMVTDEAENLIVAGRCISTTFLMQASVRILPTVIDMGDVAGSACTLAHATGQPLCRLDGSKLRRFEPTSLPQK</sequence>
<organism evidence="6 7">
    <name type="scientific">Faecalibacterium wellingii</name>
    <dbReference type="NCBI Taxonomy" id="2929491"/>
    <lineage>
        <taxon>Bacteria</taxon>
        <taxon>Bacillati</taxon>
        <taxon>Bacillota</taxon>
        <taxon>Clostridia</taxon>
        <taxon>Eubacteriales</taxon>
        <taxon>Oscillospiraceae</taxon>
        <taxon>Faecalibacterium</taxon>
    </lineage>
</organism>
<keyword evidence="1" id="KW-0004">4Fe-4S</keyword>
<dbReference type="InterPro" id="IPR039650">
    <property type="entry name" value="HdrA-like"/>
</dbReference>
<protein>
    <submittedName>
        <fullName evidence="6">FAD-dependent oxidoreductase</fullName>
    </submittedName>
</protein>
<comment type="caution">
    <text evidence="6">The sequence shown here is derived from an EMBL/GenBank/DDBJ whole genome shotgun (WGS) entry which is preliminary data.</text>
</comment>
<dbReference type="Proteomes" id="UP001373196">
    <property type="component" value="Unassembled WGS sequence"/>
</dbReference>
<accession>A0AB35Y9V1</accession>
<dbReference type="Gene3D" id="3.50.50.60">
    <property type="entry name" value="FAD/NAD(P)-binding domain"/>
    <property type="match status" value="1"/>
</dbReference>
<evidence type="ECO:0000313" key="6">
    <source>
        <dbReference type="EMBL" id="MEJ5197139.1"/>
    </source>
</evidence>
<keyword evidence="5" id="KW-0411">Iron-sulfur</keyword>
<reference evidence="6" key="1">
    <citation type="submission" date="2024-03" db="EMBL/GenBank/DDBJ databases">
        <authorList>
            <person name="Plomp N."/>
            <person name="Harmsen H.J."/>
        </authorList>
    </citation>
    <scope>NUCLEOTIDE SEQUENCE</scope>
    <source>
        <strain evidence="6">HTF-128</strain>
    </source>
</reference>
<keyword evidence="2" id="KW-0479">Metal-binding</keyword>
<dbReference type="SUPFAM" id="SSF51905">
    <property type="entry name" value="FAD/NAD(P)-binding domain"/>
    <property type="match status" value="1"/>
</dbReference>
<dbReference type="InterPro" id="IPR036188">
    <property type="entry name" value="FAD/NAD-bd_sf"/>
</dbReference>
<dbReference type="GO" id="GO:0051539">
    <property type="term" value="F:4 iron, 4 sulfur cluster binding"/>
    <property type="evidence" value="ECO:0007669"/>
    <property type="project" value="UniProtKB-KW"/>
</dbReference>
<dbReference type="PANTHER" id="PTHR43498:SF1">
    <property type="entry name" value="COB--COM HETERODISULFIDE REDUCTASE IRON-SULFUR SUBUNIT A"/>
    <property type="match status" value="1"/>
</dbReference>
<dbReference type="RefSeq" id="WP_339396284.1">
    <property type="nucleotide sequence ID" value="NZ_JBBFGL010000018.1"/>
</dbReference>
<gene>
    <name evidence="6" type="ORF">WF834_13380</name>
</gene>
<dbReference type="EMBL" id="JBBFGL010000018">
    <property type="protein sequence ID" value="MEJ5197139.1"/>
    <property type="molecule type" value="Genomic_DNA"/>
</dbReference>
<evidence type="ECO:0000256" key="2">
    <source>
        <dbReference type="ARBA" id="ARBA00022723"/>
    </source>
</evidence>
<evidence type="ECO:0000256" key="4">
    <source>
        <dbReference type="ARBA" id="ARBA00023004"/>
    </source>
</evidence>
<evidence type="ECO:0000256" key="1">
    <source>
        <dbReference type="ARBA" id="ARBA00022485"/>
    </source>
</evidence>
<proteinExistence type="predicted"/>
<dbReference type="GO" id="GO:0016491">
    <property type="term" value="F:oxidoreductase activity"/>
    <property type="evidence" value="ECO:0007669"/>
    <property type="project" value="UniProtKB-KW"/>
</dbReference>